<feature type="region of interest" description="Disordered" evidence="1">
    <location>
        <begin position="814"/>
        <end position="1015"/>
    </location>
</feature>
<dbReference type="STRING" id="650164.K5W9C9"/>
<feature type="compositionally biased region" description="Low complexity" evidence="1">
    <location>
        <begin position="905"/>
        <end position="915"/>
    </location>
</feature>
<feature type="compositionally biased region" description="Polar residues" evidence="1">
    <location>
        <begin position="921"/>
        <end position="945"/>
    </location>
</feature>
<feature type="compositionally biased region" description="Basic and acidic residues" evidence="1">
    <location>
        <begin position="682"/>
        <end position="691"/>
    </location>
</feature>
<evidence type="ECO:0000313" key="2">
    <source>
        <dbReference type="EMBL" id="EKM55785.1"/>
    </source>
</evidence>
<feature type="compositionally biased region" description="Polar residues" evidence="1">
    <location>
        <begin position="607"/>
        <end position="631"/>
    </location>
</feature>
<proteinExistence type="predicted"/>
<name>K5W9C9_PHACS</name>
<feature type="compositionally biased region" description="Polar residues" evidence="1">
    <location>
        <begin position="665"/>
        <end position="674"/>
    </location>
</feature>
<feature type="compositionally biased region" description="Low complexity" evidence="1">
    <location>
        <begin position="409"/>
        <end position="420"/>
    </location>
</feature>
<feature type="compositionally biased region" description="Polar residues" evidence="1">
    <location>
        <begin position="479"/>
        <end position="488"/>
    </location>
</feature>
<feature type="region of interest" description="Disordered" evidence="1">
    <location>
        <begin position="71"/>
        <end position="153"/>
    </location>
</feature>
<feature type="compositionally biased region" description="Low complexity" evidence="1">
    <location>
        <begin position="311"/>
        <end position="322"/>
    </location>
</feature>
<dbReference type="InParanoid" id="K5W9C9"/>
<dbReference type="GeneID" id="18908629"/>
<organism evidence="2 3">
    <name type="scientific">Phanerochaete carnosa (strain HHB-10118-sp)</name>
    <name type="common">White-rot fungus</name>
    <name type="synonym">Peniophora carnosa</name>
    <dbReference type="NCBI Taxonomy" id="650164"/>
    <lineage>
        <taxon>Eukaryota</taxon>
        <taxon>Fungi</taxon>
        <taxon>Dikarya</taxon>
        <taxon>Basidiomycota</taxon>
        <taxon>Agaricomycotina</taxon>
        <taxon>Agaricomycetes</taxon>
        <taxon>Polyporales</taxon>
        <taxon>Phanerochaetaceae</taxon>
        <taxon>Phanerochaete</taxon>
    </lineage>
</organism>
<feature type="region of interest" description="Disordered" evidence="1">
    <location>
        <begin position="460"/>
        <end position="631"/>
    </location>
</feature>
<gene>
    <name evidence="2" type="ORF">PHACADRAFT_144569</name>
</gene>
<dbReference type="HOGENOM" id="CLU_009331_0_0_1"/>
<feature type="region of interest" description="Disordered" evidence="1">
    <location>
        <begin position="219"/>
        <end position="435"/>
    </location>
</feature>
<evidence type="ECO:0000313" key="3">
    <source>
        <dbReference type="Proteomes" id="UP000008370"/>
    </source>
</evidence>
<feature type="region of interest" description="Disordered" evidence="1">
    <location>
        <begin position="645"/>
        <end position="798"/>
    </location>
</feature>
<reference evidence="2 3" key="1">
    <citation type="journal article" date="2012" name="BMC Genomics">
        <title>Comparative genomics of the white-rot fungi, Phanerochaete carnosa and P. chrysosporium, to elucidate the genetic basis of the distinct wood types they colonize.</title>
        <authorList>
            <person name="Suzuki H."/>
            <person name="MacDonald J."/>
            <person name="Syed K."/>
            <person name="Salamov A."/>
            <person name="Hori C."/>
            <person name="Aerts A."/>
            <person name="Henrissat B."/>
            <person name="Wiebenga A."/>
            <person name="vanKuyk P.A."/>
            <person name="Barry K."/>
            <person name="Lindquist E."/>
            <person name="LaButti K."/>
            <person name="Lapidus A."/>
            <person name="Lucas S."/>
            <person name="Coutinho P."/>
            <person name="Gong Y."/>
            <person name="Samejima M."/>
            <person name="Mahadevan R."/>
            <person name="Abou-Zaid M."/>
            <person name="de Vries R.P."/>
            <person name="Igarashi K."/>
            <person name="Yadav J.S."/>
            <person name="Grigoriev I.V."/>
            <person name="Master E.R."/>
        </authorList>
    </citation>
    <scope>NUCLEOTIDE SEQUENCE [LARGE SCALE GENOMIC DNA]</scope>
    <source>
        <strain evidence="2 3">HHB-10118-sp</strain>
    </source>
</reference>
<feature type="compositionally biased region" description="Low complexity" evidence="1">
    <location>
        <begin position="842"/>
        <end position="859"/>
    </location>
</feature>
<feature type="compositionally biased region" description="Polar residues" evidence="1">
    <location>
        <begin position="398"/>
        <end position="408"/>
    </location>
</feature>
<feature type="compositionally biased region" description="Basic residues" evidence="1">
    <location>
        <begin position="1004"/>
        <end position="1015"/>
    </location>
</feature>
<feature type="compositionally biased region" description="Polar residues" evidence="1">
    <location>
        <begin position="339"/>
        <end position="349"/>
    </location>
</feature>
<feature type="region of interest" description="Disordered" evidence="1">
    <location>
        <begin position="177"/>
        <end position="206"/>
    </location>
</feature>
<accession>K5W9C9</accession>
<feature type="compositionally biased region" description="Basic and acidic residues" evidence="1">
    <location>
        <begin position="138"/>
        <end position="151"/>
    </location>
</feature>
<evidence type="ECO:0000256" key="1">
    <source>
        <dbReference type="SAM" id="MobiDB-lite"/>
    </source>
</evidence>
<feature type="non-terminal residue" evidence="2">
    <location>
        <position position="1"/>
    </location>
</feature>
<dbReference type="AlphaFoldDB" id="K5W9C9"/>
<feature type="compositionally biased region" description="Low complexity" evidence="1">
    <location>
        <begin position="867"/>
        <end position="898"/>
    </location>
</feature>
<feature type="compositionally biased region" description="Low complexity" evidence="1">
    <location>
        <begin position="1"/>
        <end position="15"/>
    </location>
</feature>
<keyword evidence="3" id="KW-1185">Reference proteome</keyword>
<feature type="compositionally biased region" description="Acidic residues" evidence="1">
    <location>
        <begin position="180"/>
        <end position="196"/>
    </location>
</feature>
<protein>
    <submittedName>
        <fullName evidence="2">Uncharacterized protein</fullName>
    </submittedName>
</protein>
<feature type="compositionally biased region" description="Basic and acidic residues" evidence="1">
    <location>
        <begin position="963"/>
        <end position="997"/>
    </location>
</feature>
<feature type="compositionally biased region" description="Low complexity" evidence="1">
    <location>
        <begin position="504"/>
        <end position="513"/>
    </location>
</feature>
<sequence length="1015" mass="108105">MSSPSSPTSSEPTVSIERITRRVRPAALEFQNSQSSDEARPDHGGDASQVNTTAIREVDCVLTTLESKPVLHVSGIEYQDEETEPGLPRSASATSSLDPYYFGVSTPSDSPDLSSSPMPMPPSLSLKTPELGPFKDPVTPHKDPTTIDRRGLVGVGELTTPRWVRGHDHRDEVDVNQQLVEEEEEEEFNDDVDEDKLPDLPDSPWTIEAIDGELDDADEFFDVQPPSHSLRSKRSIADESGGEEILYPRHPIPPLPKVAQTAGNELSPAVQKTSSGEAAGPPSAFVAPDRQRPRKRTSDEFEMDYNTGIVSSKHTSTSSASSLKDKDKVRRHRSLGPGVSSSIGSTSKPSDARRETLSAGVHHQRQISASASSSSHGESHHSRRLHTSDYSHLPPSPGSSSIQQFLRHTSTSSTAASPAAKDQAGHSAANVAHSLLRGTQEGWSDMDDQATVEVLRKLDGVSGKSARARSSIGAHSRMGSGSRSSTPAKANGQWEGIENRRSSRIGSSHGSISGKDKLKDHTTPQRGVGLGIADASMETEANGVDEHSSPAPEKAKKHTSMSQRTSFTPKRGSASSTTYTSTPTTSSRDSASLSAATSATSVSAASGRQSNTKARRNSAGSDISSGHSVDATSLRDRAAALAAPADIVEEHIVPPVPPLPKDLSTLKSLPSNNAGVAFPSSDEDRPRHVPELDPAPSLGVPSLSAPQKHHSLKSTTPTTTGTNKAPSKKWSFSNPLGKKLATSPSQSSMKELKSSAGLALSPRALSFTQQLRKSTSREQPKSPSQRKQSQDEWMNINVDAMGSASSLVSLSSIGSVQPISPPASALPPMSTSKTPDRHVPSRSETASSSSTNLTASLPPVAQQTPLSPSSSIRRGTSSKRLTPSSIPFFRRSSSQSMQMPPPGVPSTSPTYSSSSHLRPPSVTSPVKDSQLVSPIHQTTVQQKKSSVFGLPALLKGSSSRRSLHSDKEKSDSRSGKDEGRTTDKEKQKKEDKDRSESRISVLMGRKRGKVRGCLS</sequence>
<dbReference type="KEGG" id="pco:PHACADRAFT_144569"/>
<dbReference type="OrthoDB" id="9332038at2759"/>
<feature type="compositionally biased region" description="Basic and acidic residues" evidence="1">
    <location>
        <begin position="514"/>
        <end position="523"/>
    </location>
</feature>
<feature type="compositionally biased region" description="Low complexity" evidence="1">
    <location>
        <begin position="573"/>
        <end position="606"/>
    </location>
</feature>
<dbReference type="RefSeq" id="XP_007396102.1">
    <property type="nucleotide sequence ID" value="XM_007396040.1"/>
</dbReference>
<dbReference type="EMBL" id="JH930472">
    <property type="protein sequence ID" value="EKM55785.1"/>
    <property type="molecule type" value="Genomic_DNA"/>
</dbReference>
<feature type="compositionally biased region" description="Low complexity" evidence="1">
    <location>
        <begin position="107"/>
        <end position="117"/>
    </location>
</feature>
<feature type="region of interest" description="Disordered" evidence="1">
    <location>
        <begin position="1"/>
        <end position="52"/>
    </location>
</feature>
<dbReference type="Proteomes" id="UP000008370">
    <property type="component" value="Unassembled WGS sequence"/>
</dbReference>